<evidence type="ECO:0000313" key="2">
    <source>
        <dbReference type="EMBL" id="KAF7841478.1"/>
    </source>
</evidence>
<reference evidence="2" key="1">
    <citation type="submission" date="2020-09" db="EMBL/GenBank/DDBJ databases">
        <title>Genome-Enabled Discovery of Anthraquinone Biosynthesis in Senna tora.</title>
        <authorList>
            <person name="Kang S.-H."/>
            <person name="Pandey R.P."/>
            <person name="Lee C.-M."/>
            <person name="Sim J.-S."/>
            <person name="Jeong J.-T."/>
            <person name="Choi B.-S."/>
            <person name="Jung M."/>
            <person name="Ginzburg D."/>
            <person name="Zhao K."/>
            <person name="Won S.Y."/>
            <person name="Oh T.-J."/>
            <person name="Yu Y."/>
            <person name="Kim N.-H."/>
            <person name="Lee O.R."/>
            <person name="Lee T.-H."/>
            <person name="Bashyal P."/>
            <person name="Kim T.-S."/>
            <person name="Lee W.-H."/>
            <person name="Kawkins C."/>
            <person name="Kim C.-K."/>
            <person name="Kim J.S."/>
            <person name="Ahn B.O."/>
            <person name="Rhee S.Y."/>
            <person name="Sohng J.K."/>
        </authorList>
    </citation>
    <scope>NUCLEOTIDE SEQUENCE</scope>
    <source>
        <tissue evidence="2">Leaf</tissue>
    </source>
</reference>
<accession>A0A834X9A3</accession>
<name>A0A834X9A3_9FABA</name>
<keyword evidence="3" id="KW-1185">Reference proteome</keyword>
<feature type="region of interest" description="Disordered" evidence="1">
    <location>
        <begin position="1"/>
        <end position="41"/>
    </location>
</feature>
<dbReference type="EMBL" id="JAAIUW010000002">
    <property type="protein sequence ID" value="KAF7841478.1"/>
    <property type="molecule type" value="Genomic_DNA"/>
</dbReference>
<evidence type="ECO:0000313" key="3">
    <source>
        <dbReference type="Proteomes" id="UP000634136"/>
    </source>
</evidence>
<dbReference type="Proteomes" id="UP000634136">
    <property type="component" value="Unassembled WGS sequence"/>
</dbReference>
<sequence>MGKNRRKTEKRGSGPNWEEEGDGRRSLQGTVAGRSNAGNRP</sequence>
<evidence type="ECO:0000256" key="1">
    <source>
        <dbReference type="SAM" id="MobiDB-lite"/>
    </source>
</evidence>
<organism evidence="2 3">
    <name type="scientific">Senna tora</name>
    <dbReference type="NCBI Taxonomy" id="362788"/>
    <lineage>
        <taxon>Eukaryota</taxon>
        <taxon>Viridiplantae</taxon>
        <taxon>Streptophyta</taxon>
        <taxon>Embryophyta</taxon>
        <taxon>Tracheophyta</taxon>
        <taxon>Spermatophyta</taxon>
        <taxon>Magnoliopsida</taxon>
        <taxon>eudicotyledons</taxon>
        <taxon>Gunneridae</taxon>
        <taxon>Pentapetalae</taxon>
        <taxon>rosids</taxon>
        <taxon>fabids</taxon>
        <taxon>Fabales</taxon>
        <taxon>Fabaceae</taxon>
        <taxon>Caesalpinioideae</taxon>
        <taxon>Cassia clade</taxon>
        <taxon>Senna</taxon>
    </lineage>
</organism>
<dbReference type="AlphaFoldDB" id="A0A834X9A3"/>
<comment type="caution">
    <text evidence="2">The sequence shown here is derived from an EMBL/GenBank/DDBJ whole genome shotgun (WGS) entry which is preliminary data.</text>
</comment>
<gene>
    <name evidence="2" type="ORF">G2W53_003776</name>
</gene>
<protein>
    <submittedName>
        <fullName evidence="2">Uncharacterized protein</fullName>
    </submittedName>
</protein>
<proteinExistence type="predicted"/>